<dbReference type="InterPro" id="IPR050246">
    <property type="entry name" value="Class_II_FBP_aldolase"/>
</dbReference>
<dbReference type="InterPro" id="IPR013785">
    <property type="entry name" value="Aldolase_TIM"/>
</dbReference>
<name>A0ABT2U6D8_9FIRM</name>
<dbReference type="SUPFAM" id="SSF51569">
    <property type="entry name" value="Aldolase"/>
    <property type="match status" value="1"/>
</dbReference>
<dbReference type="RefSeq" id="WP_256435209.1">
    <property type="nucleotide sequence ID" value="NZ_JAOQJE010000009.1"/>
</dbReference>
<dbReference type="Gene3D" id="3.20.20.70">
    <property type="entry name" value="Aldolase class I"/>
    <property type="match status" value="1"/>
</dbReference>
<gene>
    <name evidence="2" type="ORF">OCV66_10555</name>
</gene>
<dbReference type="PANTHER" id="PTHR30304:SF0">
    <property type="entry name" value="D-TAGATOSE-1,6-BISPHOSPHATE ALDOLASE SUBUNIT GATY-RELATED"/>
    <property type="match status" value="1"/>
</dbReference>
<comment type="caution">
    <text evidence="2">The sequence shown here is derived from an EMBL/GenBank/DDBJ whole genome shotgun (WGS) entry which is preliminary data.</text>
</comment>
<dbReference type="EMBL" id="JAOQJE010000009">
    <property type="protein sequence ID" value="MCU6789522.1"/>
    <property type="molecule type" value="Genomic_DNA"/>
</dbReference>
<evidence type="ECO:0000256" key="1">
    <source>
        <dbReference type="ARBA" id="ARBA00001947"/>
    </source>
</evidence>
<evidence type="ECO:0000313" key="2">
    <source>
        <dbReference type="EMBL" id="MCU6789522.1"/>
    </source>
</evidence>
<comment type="cofactor">
    <cofactor evidence="1">
        <name>Zn(2+)</name>
        <dbReference type="ChEBI" id="CHEBI:29105"/>
    </cofactor>
</comment>
<dbReference type="Pfam" id="PF01116">
    <property type="entry name" value="F_bP_aldolase"/>
    <property type="match status" value="2"/>
</dbReference>
<organism evidence="2 3">
    <name type="scientific">Agathobaculum ammoniilyticum</name>
    <dbReference type="NCBI Taxonomy" id="2981778"/>
    <lineage>
        <taxon>Bacteria</taxon>
        <taxon>Bacillati</taxon>
        <taxon>Bacillota</taxon>
        <taxon>Clostridia</taxon>
        <taxon>Eubacteriales</taxon>
        <taxon>Butyricicoccaceae</taxon>
        <taxon>Agathobaculum</taxon>
    </lineage>
</organism>
<keyword evidence="3" id="KW-1185">Reference proteome</keyword>
<dbReference type="InterPro" id="IPR000771">
    <property type="entry name" value="FBA_II"/>
</dbReference>
<accession>A0ABT2U6D8</accession>
<sequence length="310" mass="34060">MRALVNTKNMLLHAYDHHYAVGAFNVNNMEVIQGVAKAAKEQRSPVILQASSFTGQYADLGYIVGIAENAARLADVPVALHLDHGEDLETCKEFIQAGFTSVMIDGSHLPYEENVALTRSVCEYAHRYDITVEGELGTLAGVEDGRSAEQSLYTDPEQARDFAERTGVDSLAIAIGTSHGAYKFKPGQKPMLRFDILEQVSRLMPRLPIVLHGASSVNQEDIAEINAMGGDISGAIGIPEEMLAQASRLAVCKINVDTDLRLAMTGAIRKYLHEAPEQIDYRKYIGAGRDHLAERVSHKMKNVFLSAERY</sequence>
<dbReference type="PIRSF" id="PIRSF001359">
    <property type="entry name" value="F_bP_aldolase_II"/>
    <property type="match status" value="1"/>
</dbReference>
<dbReference type="Proteomes" id="UP001652397">
    <property type="component" value="Unassembled WGS sequence"/>
</dbReference>
<evidence type="ECO:0000313" key="3">
    <source>
        <dbReference type="Proteomes" id="UP001652397"/>
    </source>
</evidence>
<dbReference type="CDD" id="cd00947">
    <property type="entry name" value="TBP_aldolase_IIB"/>
    <property type="match status" value="1"/>
</dbReference>
<dbReference type="NCBIfam" id="TIGR00167">
    <property type="entry name" value="cbbA"/>
    <property type="match status" value="1"/>
</dbReference>
<reference evidence="2 3" key="1">
    <citation type="journal article" date="2021" name="ISME Commun">
        <title>Automated analysis of genomic sequences facilitates high-throughput and comprehensive description of bacteria.</title>
        <authorList>
            <person name="Hitch T.C.A."/>
        </authorList>
    </citation>
    <scope>NUCLEOTIDE SEQUENCE [LARGE SCALE GENOMIC DNA]</scope>
    <source>
        <strain evidence="2 3">Sanger_34</strain>
    </source>
</reference>
<dbReference type="PANTHER" id="PTHR30304">
    <property type="entry name" value="D-TAGATOSE-1,6-BISPHOSPHATE ALDOLASE"/>
    <property type="match status" value="1"/>
</dbReference>
<proteinExistence type="predicted"/>
<protein>
    <submittedName>
        <fullName evidence="2">Ketose-bisphosphate aldolase</fullName>
    </submittedName>
</protein>